<dbReference type="AlphaFoldDB" id="A0A164GL10"/>
<protein>
    <recommendedName>
        <fullName evidence="3">FAR1 domain-containing protein</fullName>
    </recommendedName>
</protein>
<keyword evidence="2" id="KW-1185">Reference proteome</keyword>
<sequence length="179" mass="20541">VVSYNKDINNKNKIDEKWLFKRLTYVCPHYGIHRDRSKTKDRLNQNVMPQICPVKVQFTFCSRQEKIYVASLEVVHQNHPVSAEHVSTYARKRHMAPEAVAFAEATLSVGAQPTKVRKLLPDKFGSHLISKDLIKIKQALTGKSDNEWRDTVDYLMDLQKEENNVIKVLHDADGEVAAI</sequence>
<proteinExistence type="predicted"/>
<dbReference type="PANTHER" id="PTHR31569:SF4">
    <property type="entry name" value="SWIM-TYPE DOMAIN-CONTAINING PROTEIN"/>
    <property type="match status" value="1"/>
</dbReference>
<dbReference type="Proteomes" id="UP000076858">
    <property type="component" value="Unassembled WGS sequence"/>
</dbReference>
<name>A0A164GL10_9CRUS</name>
<dbReference type="EMBL" id="LRGB01014795">
    <property type="protein sequence ID" value="KZR99082.1"/>
    <property type="molecule type" value="Genomic_DNA"/>
</dbReference>
<comment type="caution">
    <text evidence="1">The sequence shown here is derived from an EMBL/GenBank/DDBJ whole genome shotgun (WGS) entry which is preliminary data.</text>
</comment>
<dbReference type="PANTHER" id="PTHR31569">
    <property type="entry name" value="SWIM-TYPE DOMAIN-CONTAINING PROTEIN"/>
    <property type="match status" value="1"/>
</dbReference>
<accession>A0A164GL10</accession>
<dbReference type="InterPro" id="IPR052579">
    <property type="entry name" value="Zinc_finger_SWIM"/>
</dbReference>
<evidence type="ECO:0008006" key="3">
    <source>
        <dbReference type="Google" id="ProtNLM"/>
    </source>
</evidence>
<evidence type="ECO:0000313" key="2">
    <source>
        <dbReference type="Proteomes" id="UP000076858"/>
    </source>
</evidence>
<gene>
    <name evidence="1" type="ORF">APZ42_005211</name>
</gene>
<dbReference type="OrthoDB" id="6372042at2759"/>
<organism evidence="1 2">
    <name type="scientific">Daphnia magna</name>
    <dbReference type="NCBI Taxonomy" id="35525"/>
    <lineage>
        <taxon>Eukaryota</taxon>
        <taxon>Metazoa</taxon>
        <taxon>Ecdysozoa</taxon>
        <taxon>Arthropoda</taxon>
        <taxon>Crustacea</taxon>
        <taxon>Branchiopoda</taxon>
        <taxon>Diplostraca</taxon>
        <taxon>Cladocera</taxon>
        <taxon>Anomopoda</taxon>
        <taxon>Daphniidae</taxon>
        <taxon>Daphnia</taxon>
    </lineage>
</organism>
<reference evidence="1 2" key="1">
    <citation type="submission" date="2016-03" db="EMBL/GenBank/DDBJ databases">
        <title>EvidentialGene: Evidence-directed Construction of Genes on Genomes.</title>
        <authorList>
            <person name="Gilbert D.G."/>
            <person name="Choi J.-H."/>
            <person name="Mockaitis K."/>
            <person name="Colbourne J."/>
            <person name="Pfrender M."/>
        </authorList>
    </citation>
    <scope>NUCLEOTIDE SEQUENCE [LARGE SCALE GENOMIC DNA]</scope>
    <source>
        <strain evidence="1 2">Xinb3</strain>
        <tissue evidence="1">Complete organism</tissue>
    </source>
</reference>
<evidence type="ECO:0000313" key="1">
    <source>
        <dbReference type="EMBL" id="KZR99082.1"/>
    </source>
</evidence>
<feature type="non-terminal residue" evidence="1">
    <location>
        <position position="1"/>
    </location>
</feature>